<feature type="compositionally biased region" description="Gly residues" evidence="10">
    <location>
        <begin position="750"/>
        <end position="769"/>
    </location>
</feature>
<feature type="repeat" description="WD" evidence="8">
    <location>
        <begin position="377"/>
        <end position="409"/>
    </location>
</feature>
<reference evidence="11 12" key="1">
    <citation type="submission" date="2013-07" db="EMBL/GenBank/DDBJ databases">
        <title>The Genome Sequence of Cryptococcus heveanensis BCC8398.</title>
        <authorList>
            <consortium name="The Broad Institute Genome Sequencing Platform"/>
            <person name="Cuomo C."/>
            <person name="Litvintseva A."/>
            <person name="Chen Y."/>
            <person name="Heitman J."/>
            <person name="Sun S."/>
            <person name="Springer D."/>
            <person name="Dromer F."/>
            <person name="Young S.K."/>
            <person name="Zeng Q."/>
            <person name="Gargeya S."/>
            <person name="Fitzgerald M."/>
            <person name="Abouelleil A."/>
            <person name="Alvarado L."/>
            <person name="Berlin A.M."/>
            <person name="Chapman S.B."/>
            <person name="Dewar J."/>
            <person name="Goldberg J."/>
            <person name="Griggs A."/>
            <person name="Gujja S."/>
            <person name="Hansen M."/>
            <person name="Howarth C."/>
            <person name="Imamovic A."/>
            <person name="Larimer J."/>
            <person name="McCowan C."/>
            <person name="Murphy C."/>
            <person name="Pearson M."/>
            <person name="Priest M."/>
            <person name="Roberts A."/>
            <person name="Saif S."/>
            <person name="Shea T."/>
            <person name="Sykes S."/>
            <person name="Wortman J."/>
            <person name="Nusbaum C."/>
            <person name="Birren B."/>
        </authorList>
    </citation>
    <scope>NUCLEOTIDE SEQUENCE [LARGE SCALE GENOMIC DNA]</scope>
    <source>
        <strain evidence="11 12">BCC8398</strain>
    </source>
</reference>
<dbReference type="PROSITE" id="PS50082">
    <property type="entry name" value="WD_REPEATS_2"/>
    <property type="match status" value="4"/>
</dbReference>
<evidence type="ECO:0000256" key="10">
    <source>
        <dbReference type="SAM" id="MobiDB-lite"/>
    </source>
</evidence>
<dbReference type="GO" id="GO:0005847">
    <property type="term" value="C:mRNA cleavage and polyadenylation specificity factor complex"/>
    <property type="evidence" value="ECO:0007669"/>
    <property type="project" value="TreeGrafter"/>
</dbReference>
<dbReference type="GO" id="GO:0031124">
    <property type="term" value="P:mRNA 3'-end processing"/>
    <property type="evidence" value="ECO:0007669"/>
    <property type="project" value="UniProtKB-UniRule"/>
</dbReference>
<gene>
    <name evidence="11" type="ORF">I316_03780</name>
</gene>
<evidence type="ECO:0000256" key="7">
    <source>
        <dbReference type="ARBA" id="ARBA00026154"/>
    </source>
</evidence>
<dbReference type="Gene3D" id="2.130.10.10">
    <property type="entry name" value="YVTN repeat-like/Quinoprotein amine dehydrogenase"/>
    <property type="match status" value="3"/>
</dbReference>
<feature type="compositionally biased region" description="Low complexity" evidence="10">
    <location>
        <begin position="656"/>
        <end position="669"/>
    </location>
</feature>
<feature type="compositionally biased region" description="Gly residues" evidence="10">
    <location>
        <begin position="540"/>
        <end position="550"/>
    </location>
</feature>
<evidence type="ECO:0000256" key="5">
    <source>
        <dbReference type="ARBA" id="ARBA00023242"/>
    </source>
</evidence>
<dbReference type="SUPFAM" id="SSF50978">
    <property type="entry name" value="WD40 repeat-like"/>
    <property type="match status" value="1"/>
</dbReference>
<sequence>MVSPSAVAGPSQPKGPDTWHPTKYLEPNHPDNEEVLEQAAYQAAVTRQGGDDRKRKIKPRRAVDYQGAVQKWRMLTKMKGIPEYRPAIHPNPSDIINLLPAAAHRLNPSTSICDQWVHTSINKERSPTRVVRWTPDARRLLTGNDKGQFTLWNGSSFNYESITQVHDDSIRSFTYSHNGQALVSTDKTGTIKYFTPHLTNIHGFQGHREACHGVSWSPNDERFVSGGDDGLVKIWSYREAREEKVLSGHGWDVRCVDWHPTKGLVASGSKDMLVKFWDPRTGKDLSTLHSHKSTINTCNWSPDGHLVATAGGDGVVRLFDIRTFRELEAMKGHSKEINCLEWHPIHHSLFVSGDAGGTINHYSLTSPTPSEPITSLASAHEDAVFSLSFHPLGHVLCSGSKDFTARFWQRARPVGGHENDRWHLGEERAMGLKMEMESGSGWGDRAKKNLPNQQQPSKDEEIALPGLSNLVAAVNAQVGPASAGLVSSKPTSVKPEHMVNPLIANPPGLPGLGAYNGGGGADGLTTQQPLTGRTHTPPVGGAGAGPGQGVGFQRTRAPLPSQGEMLRQNAQAPGSGSAGYSDGFGGGGGPAKEDRRWNGGAGGYGGGGNGSGERGGFGGGRQPNANGNGNGYGFGSGPRPGPGPPQAGTGGGGYGQLSQGGFSAPQTQMYGGGGGSGNFGPGQQGVYGGQNGYGTPAGGYGGPQQGYGPPQGGQGPGVGPGPGPGGPGQAYGRSQGHGNGQSQGFPPPGYGNGGGGTYANGNAGGGGWR</sequence>
<feature type="compositionally biased region" description="Gly residues" evidence="10">
    <location>
        <begin position="510"/>
        <end position="522"/>
    </location>
</feature>
<reference evidence="12" key="2">
    <citation type="submission" date="2013-12" db="EMBL/GenBank/DDBJ databases">
        <title>Evolution of pathogenesis and genome organization in the Tremellales.</title>
        <authorList>
            <person name="Cuomo C."/>
            <person name="Litvintseva A."/>
            <person name="Heitman J."/>
            <person name="Chen Y."/>
            <person name="Sun S."/>
            <person name="Springer D."/>
            <person name="Dromer F."/>
            <person name="Young S."/>
            <person name="Zeng Q."/>
            <person name="Chapman S."/>
            <person name="Gujja S."/>
            <person name="Saif S."/>
            <person name="Birren B."/>
        </authorList>
    </citation>
    <scope>NUCLEOTIDE SEQUENCE [LARGE SCALE GENOMIC DNA]</scope>
    <source>
        <strain evidence="12">BCC8398</strain>
    </source>
</reference>
<dbReference type="InterPro" id="IPR015943">
    <property type="entry name" value="WD40/YVTN_repeat-like_dom_sf"/>
</dbReference>
<dbReference type="InterPro" id="IPR001680">
    <property type="entry name" value="WD40_rpt"/>
</dbReference>
<feature type="repeat" description="WD" evidence="8">
    <location>
        <begin position="204"/>
        <end position="245"/>
    </location>
</feature>
<feature type="repeat" description="WD" evidence="8">
    <location>
        <begin position="288"/>
        <end position="329"/>
    </location>
</feature>
<evidence type="ECO:0000313" key="12">
    <source>
        <dbReference type="Proteomes" id="UP000092666"/>
    </source>
</evidence>
<accession>A0A1B9GUM0</accession>
<dbReference type="InterPro" id="IPR036322">
    <property type="entry name" value="WD40_repeat_dom_sf"/>
</dbReference>
<evidence type="ECO:0000256" key="3">
    <source>
        <dbReference type="ARBA" id="ARBA00022664"/>
    </source>
</evidence>
<feature type="compositionally biased region" description="Gly residues" evidence="10">
    <location>
        <begin position="670"/>
        <end position="718"/>
    </location>
</feature>
<dbReference type="SMART" id="SM00320">
    <property type="entry name" value="WD40"/>
    <property type="match status" value="7"/>
</dbReference>
<name>A0A1B9GUM0_9TREE</name>
<dbReference type="FunFam" id="2.130.10.10:FF:000069">
    <property type="entry name" value="WD repeat domain 33"/>
    <property type="match status" value="1"/>
</dbReference>
<dbReference type="PANTHER" id="PTHR22836">
    <property type="entry name" value="WD40 REPEAT PROTEIN"/>
    <property type="match status" value="1"/>
</dbReference>
<evidence type="ECO:0000256" key="6">
    <source>
        <dbReference type="ARBA" id="ARBA00025498"/>
    </source>
</evidence>
<dbReference type="EMBL" id="KV700124">
    <property type="protein sequence ID" value="OCF34736.1"/>
    <property type="molecule type" value="Genomic_DNA"/>
</dbReference>
<comment type="subcellular location">
    <subcellularLocation>
        <location evidence="1 9">Nucleus</location>
    </subcellularLocation>
</comment>
<feature type="compositionally biased region" description="Gly residues" evidence="10">
    <location>
        <begin position="628"/>
        <end position="638"/>
    </location>
</feature>
<dbReference type="Proteomes" id="UP000092666">
    <property type="component" value="Unassembled WGS sequence"/>
</dbReference>
<feature type="region of interest" description="Disordered" evidence="10">
    <location>
        <begin position="510"/>
        <end position="769"/>
    </location>
</feature>
<dbReference type="AlphaFoldDB" id="A0A1B9GUM0"/>
<feature type="compositionally biased region" description="Gly residues" evidence="10">
    <location>
        <begin position="599"/>
        <end position="621"/>
    </location>
</feature>
<feature type="repeat" description="WD" evidence="8">
    <location>
        <begin position="246"/>
        <end position="287"/>
    </location>
</feature>
<keyword evidence="3 9" id="KW-0507">mRNA processing</keyword>
<keyword evidence="4" id="KW-0677">Repeat</keyword>
<evidence type="ECO:0000256" key="1">
    <source>
        <dbReference type="ARBA" id="ARBA00004123"/>
    </source>
</evidence>
<evidence type="ECO:0000256" key="9">
    <source>
        <dbReference type="RuleBase" id="RU369034"/>
    </source>
</evidence>
<feature type="region of interest" description="Disordered" evidence="10">
    <location>
        <begin position="1"/>
        <end position="29"/>
    </location>
</feature>
<evidence type="ECO:0000256" key="8">
    <source>
        <dbReference type="PROSITE-ProRule" id="PRU00221"/>
    </source>
</evidence>
<comment type="function">
    <text evidence="6">Required for 3'-end cleavage and polyadenylation of pre-mRNAs. Also involved in chromosome segregation where it has a role in chromosome attachment to the mitotic spindle.</text>
</comment>
<evidence type="ECO:0000256" key="2">
    <source>
        <dbReference type="ARBA" id="ARBA00022574"/>
    </source>
</evidence>
<evidence type="ECO:0000313" key="11">
    <source>
        <dbReference type="EMBL" id="OCF34736.1"/>
    </source>
</evidence>
<dbReference type="Pfam" id="PF00400">
    <property type="entry name" value="WD40"/>
    <property type="match status" value="5"/>
</dbReference>
<dbReference type="CDD" id="cd00200">
    <property type="entry name" value="WD40"/>
    <property type="match status" value="1"/>
</dbReference>
<protein>
    <recommendedName>
        <fullName evidence="7 9">Polyadenylation factor subunit 2</fullName>
    </recommendedName>
</protein>
<dbReference type="InterPro" id="IPR045245">
    <property type="entry name" value="Pfs2-like"/>
</dbReference>
<keyword evidence="2 8" id="KW-0853">WD repeat</keyword>
<dbReference type="STRING" id="1296120.A0A1B9GUM0"/>
<dbReference type="PROSITE" id="PS50294">
    <property type="entry name" value="WD_REPEATS_REGION"/>
    <property type="match status" value="4"/>
</dbReference>
<keyword evidence="12" id="KW-1185">Reference proteome</keyword>
<feature type="region of interest" description="Disordered" evidence="10">
    <location>
        <begin position="438"/>
        <end position="458"/>
    </location>
</feature>
<feature type="compositionally biased region" description="Polar residues" evidence="10">
    <location>
        <begin position="525"/>
        <end position="534"/>
    </location>
</feature>
<proteinExistence type="predicted"/>
<dbReference type="PANTHER" id="PTHR22836:SF0">
    <property type="entry name" value="PRE-MRNA 3' END PROCESSING PROTEIN WDR33"/>
    <property type="match status" value="1"/>
</dbReference>
<keyword evidence="5 9" id="KW-0539">Nucleus</keyword>
<evidence type="ECO:0000256" key="4">
    <source>
        <dbReference type="ARBA" id="ARBA00022737"/>
    </source>
</evidence>
<dbReference type="OrthoDB" id="16717at2759"/>
<organism evidence="11 12">
    <name type="scientific">Kwoniella heveanensis BCC8398</name>
    <dbReference type="NCBI Taxonomy" id="1296120"/>
    <lineage>
        <taxon>Eukaryota</taxon>
        <taxon>Fungi</taxon>
        <taxon>Dikarya</taxon>
        <taxon>Basidiomycota</taxon>
        <taxon>Agaricomycotina</taxon>
        <taxon>Tremellomycetes</taxon>
        <taxon>Tremellales</taxon>
        <taxon>Cryptococcaceae</taxon>
        <taxon>Kwoniella</taxon>
    </lineage>
</organism>